<dbReference type="PROSITE" id="PS50123">
    <property type="entry name" value="CHER"/>
    <property type="match status" value="1"/>
</dbReference>
<feature type="binding site" evidence="6">
    <location>
        <position position="86"/>
    </location>
    <ligand>
        <name>S-adenosyl-L-methionine</name>
        <dbReference type="ChEBI" id="CHEBI:59789"/>
    </ligand>
</feature>
<dbReference type="InterPro" id="IPR022641">
    <property type="entry name" value="CheR_N"/>
</dbReference>
<dbReference type="InterPro" id="IPR029063">
    <property type="entry name" value="SAM-dependent_MTases_sf"/>
</dbReference>
<accession>A0A8J6M1G2</accession>
<dbReference type="PANTHER" id="PTHR24422">
    <property type="entry name" value="CHEMOTAXIS PROTEIN METHYLTRANSFERASE"/>
    <property type="match status" value="1"/>
</dbReference>
<feature type="binding site" evidence="6">
    <location>
        <position position="82"/>
    </location>
    <ligand>
        <name>S-adenosyl-L-methionine</name>
        <dbReference type="ChEBI" id="CHEBI:59789"/>
    </ligand>
</feature>
<keyword evidence="9" id="KW-1185">Reference proteome</keyword>
<feature type="binding site" evidence="6">
    <location>
        <position position="80"/>
    </location>
    <ligand>
        <name>S-adenosyl-L-methionine</name>
        <dbReference type="ChEBI" id="CHEBI:59789"/>
    </ligand>
</feature>
<dbReference type="Gene3D" id="1.10.155.10">
    <property type="entry name" value="Chemotaxis receptor methyltransferase CheR, N-terminal domain"/>
    <property type="match status" value="1"/>
</dbReference>
<feature type="binding site" evidence="6">
    <location>
        <begin position="218"/>
        <end position="219"/>
    </location>
    <ligand>
        <name>S-adenosyl-L-methionine</name>
        <dbReference type="ChEBI" id="CHEBI:59789"/>
    </ligand>
</feature>
<dbReference type="InterPro" id="IPR036804">
    <property type="entry name" value="CheR_N_sf"/>
</dbReference>
<organism evidence="8 9">
    <name type="scientific">Neptunicella marina</name>
    <dbReference type="NCBI Taxonomy" id="2125989"/>
    <lineage>
        <taxon>Bacteria</taxon>
        <taxon>Pseudomonadati</taxon>
        <taxon>Pseudomonadota</taxon>
        <taxon>Gammaproteobacteria</taxon>
        <taxon>Alteromonadales</taxon>
        <taxon>Alteromonadaceae</taxon>
        <taxon>Neptunicella</taxon>
    </lineage>
</organism>
<dbReference type="Gene3D" id="3.40.50.150">
    <property type="entry name" value="Vaccinia Virus protein VP39"/>
    <property type="match status" value="1"/>
</dbReference>
<dbReference type="GO" id="GO:0008983">
    <property type="term" value="F:protein-glutamate O-methyltransferase activity"/>
    <property type="evidence" value="ECO:0007669"/>
    <property type="project" value="UniProtKB-EC"/>
</dbReference>
<dbReference type="Pfam" id="PF01739">
    <property type="entry name" value="CheR"/>
    <property type="match status" value="1"/>
</dbReference>
<keyword evidence="3 5" id="KW-0808">Transferase</keyword>
<comment type="caution">
    <text evidence="8">The sequence shown here is derived from an EMBL/GenBank/DDBJ whole genome shotgun (WGS) entry which is preliminary data.</text>
</comment>
<comment type="function">
    <text evidence="5">Methylation of the membrane-bound methyl-accepting chemotaxis proteins (MCP) to form gamma-glutamyl methyl ester residues in MCP.</text>
</comment>
<evidence type="ECO:0000256" key="1">
    <source>
        <dbReference type="ARBA" id="ARBA00001541"/>
    </source>
</evidence>
<gene>
    <name evidence="8" type="ORF">H8B19_06185</name>
</gene>
<comment type="catalytic activity">
    <reaction evidence="1 5">
        <text>L-glutamyl-[protein] + S-adenosyl-L-methionine = [protein]-L-glutamate 5-O-methyl ester + S-adenosyl-L-homocysteine</text>
        <dbReference type="Rhea" id="RHEA:24452"/>
        <dbReference type="Rhea" id="RHEA-COMP:10208"/>
        <dbReference type="Rhea" id="RHEA-COMP:10311"/>
        <dbReference type="ChEBI" id="CHEBI:29973"/>
        <dbReference type="ChEBI" id="CHEBI:57856"/>
        <dbReference type="ChEBI" id="CHEBI:59789"/>
        <dbReference type="ChEBI" id="CHEBI:82795"/>
        <dbReference type="EC" id="2.1.1.80"/>
    </reaction>
</comment>
<dbReference type="PANTHER" id="PTHR24422:SF19">
    <property type="entry name" value="CHEMOTAXIS PROTEIN METHYLTRANSFERASE"/>
    <property type="match status" value="1"/>
</dbReference>
<evidence type="ECO:0000313" key="8">
    <source>
        <dbReference type="EMBL" id="MBC3765458.1"/>
    </source>
</evidence>
<evidence type="ECO:0000256" key="2">
    <source>
        <dbReference type="ARBA" id="ARBA00022603"/>
    </source>
</evidence>
<dbReference type="AlphaFoldDB" id="A0A8J6M1G2"/>
<evidence type="ECO:0000313" key="9">
    <source>
        <dbReference type="Proteomes" id="UP000601768"/>
    </source>
</evidence>
<dbReference type="InterPro" id="IPR000780">
    <property type="entry name" value="CheR_MeTrfase"/>
</dbReference>
<dbReference type="SMART" id="SM00138">
    <property type="entry name" value="MeTrc"/>
    <property type="match status" value="1"/>
</dbReference>
<protein>
    <recommendedName>
        <fullName evidence="5">Chemotaxis protein methyltransferase</fullName>
        <ecNumber evidence="5">2.1.1.80</ecNumber>
    </recommendedName>
</protein>
<reference evidence="8" key="1">
    <citation type="journal article" date="2018" name="Int. J. Syst. Evol. Microbiol.">
        <title>Neptunicella marina gen. nov., sp. nov., isolated from surface seawater.</title>
        <authorList>
            <person name="Liu X."/>
            <person name="Lai Q."/>
            <person name="Du Y."/>
            <person name="Zhang X."/>
            <person name="Liu Z."/>
            <person name="Sun F."/>
            <person name="Shao Z."/>
        </authorList>
    </citation>
    <scope>NUCLEOTIDE SEQUENCE</scope>
    <source>
        <strain evidence="8">S27-2</strain>
    </source>
</reference>
<feature type="binding site" evidence="6">
    <location>
        <begin position="200"/>
        <end position="201"/>
    </location>
    <ligand>
        <name>S-adenosyl-L-methionine</name>
        <dbReference type="ChEBI" id="CHEBI:59789"/>
    </ligand>
</feature>
<reference evidence="8" key="2">
    <citation type="submission" date="2020-08" db="EMBL/GenBank/DDBJ databases">
        <authorList>
            <person name="Lai Q."/>
        </authorList>
    </citation>
    <scope>NUCLEOTIDE SEQUENCE</scope>
    <source>
        <strain evidence="8">S27-2</strain>
    </source>
</reference>
<proteinExistence type="predicted"/>
<dbReference type="GO" id="GO:0032259">
    <property type="term" value="P:methylation"/>
    <property type="evidence" value="ECO:0007669"/>
    <property type="project" value="UniProtKB-KW"/>
</dbReference>
<feature type="binding site" evidence="6">
    <location>
        <position position="117"/>
    </location>
    <ligand>
        <name>S-adenosyl-L-methionine</name>
        <dbReference type="ChEBI" id="CHEBI:59789"/>
    </ligand>
</feature>
<dbReference type="InterPro" id="IPR026024">
    <property type="entry name" value="Chemotaxis_MeTrfase_CheR"/>
</dbReference>
<dbReference type="InterPro" id="IPR022642">
    <property type="entry name" value="CheR_C"/>
</dbReference>
<feature type="binding site" evidence="6">
    <location>
        <position position="142"/>
    </location>
    <ligand>
        <name>S-adenosyl-L-methionine</name>
        <dbReference type="ChEBI" id="CHEBI:59789"/>
    </ligand>
</feature>
<evidence type="ECO:0000259" key="7">
    <source>
        <dbReference type="PROSITE" id="PS50123"/>
    </source>
</evidence>
<dbReference type="PIRSF" id="PIRSF000410">
    <property type="entry name" value="CheR"/>
    <property type="match status" value="1"/>
</dbReference>
<feature type="domain" description="CheR-type methyltransferase" evidence="7">
    <location>
        <begin position="5"/>
        <end position="273"/>
    </location>
</feature>
<keyword evidence="2 5" id="KW-0489">Methyltransferase</keyword>
<evidence type="ECO:0000256" key="6">
    <source>
        <dbReference type="PIRSR" id="PIRSR000410-1"/>
    </source>
</evidence>
<dbReference type="SUPFAM" id="SSF47757">
    <property type="entry name" value="Chemotaxis receptor methyltransferase CheR, N-terminal domain"/>
    <property type="match status" value="1"/>
</dbReference>
<keyword evidence="4 5" id="KW-0949">S-adenosyl-L-methionine</keyword>
<dbReference type="EMBL" id="JACNEP010000004">
    <property type="protein sequence ID" value="MBC3765458.1"/>
    <property type="molecule type" value="Genomic_DNA"/>
</dbReference>
<dbReference type="SUPFAM" id="SSF53335">
    <property type="entry name" value="S-adenosyl-L-methionine-dependent methyltransferases"/>
    <property type="match status" value="1"/>
</dbReference>
<dbReference type="EC" id="2.1.1.80" evidence="5"/>
<dbReference type="PRINTS" id="PR00996">
    <property type="entry name" value="CHERMTFRASE"/>
</dbReference>
<dbReference type="InterPro" id="IPR050903">
    <property type="entry name" value="Bact_Chemotaxis_MeTrfase"/>
</dbReference>
<evidence type="ECO:0000256" key="3">
    <source>
        <dbReference type="ARBA" id="ARBA00022679"/>
    </source>
</evidence>
<evidence type="ECO:0000256" key="5">
    <source>
        <dbReference type="PIRNR" id="PIRNR000410"/>
    </source>
</evidence>
<dbReference type="Pfam" id="PF03705">
    <property type="entry name" value="CheR_N"/>
    <property type="match status" value="1"/>
</dbReference>
<dbReference type="RefSeq" id="WP_186505937.1">
    <property type="nucleotide sequence ID" value="NZ_JACNEP010000004.1"/>
</dbReference>
<dbReference type="Proteomes" id="UP000601768">
    <property type="component" value="Unassembled WGS sequence"/>
</dbReference>
<name>A0A8J6M1G2_9ALTE</name>
<evidence type="ECO:0000256" key="4">
    <source>
        <dbReference type="ARBA" id="ARBA00022691"/>
    </source>
</evidence>
<sequence>MAEFVQNREFAFTPEDFDLVRKILFANTGIKLADSKDSMVYGRLSRRLRQLKLTSFNQYLQFLDSTPEELEVFINGLTTNLTSFFREPHHFEVLTQFLKEQKGQIKIWCSASSTGEEPYSLAMTAVEAYGSMTPPVSILASDIDSSVLAKASEGIYEFDRINSMSKPRLKQFFYRGKGANAGKVKVVPELQKLIKFQKINLMDNKWPMQPPVNVIFCRNVMIYFDRQTQMAIFERMLALLPNGGLFVAGHSENFANSSPRLKALGHTVYKVIS</sequence>